<accession>E1ZPB6</accession>
<name>E1ZPB6_CHLVA</name>
<evidence type="ECO:0000256" key="1">
    <source>
        <dbReference type="SAM" id="SignalP"/>
    </source>
</evidence>
<dbReference type="OrthoDB" id="520750at2759"/>
<feature type="chain" id="PRO_5003156167" evidence="1">
    <location>
        <begin position="24"/>
        <end position="613"/>
    </location>
</feature>
<dbReference type="RefSeq" id="XP_005844326.1">
    <property type="nucleotide sequence ID" value="XM_005844264.1"/>
</dbReference>
<sequence>MVVGTSALMALLALLGPLPMALAALPAYPSFLVPKTFTRHPKCGGTFTSGRPLWVSYEWWWDNDLSSSRVQPLGHSAQRGCMPYNQQLPRKGTFKLDSLKYQNPGILRDLQLRLWRPGFKFVKKSETDVIKPLPECNDASLMDGVSIPYGPVGCKYRVWRSALTPLLCTQTGGKVAKVFSLSTNDDAASRINCGWSDSIPYDTTKGVPGSGNVMFEIMTNSYFYPDSVVQRGTNPERIERRTMQILGTLPFALPDISGYPCVAPFCGWNDPTSHRLEMKGWTDDTQFTVVNVWPIFLIPVGGVYRMQIKASRITEPPKADAEYPGYPVARHIITFDDDFDVDKPGKVWRNKTGFLYDEPVMINMNKDVGPGWHKMTVQGKATDTVLASLSTYIEVAPSCPKTTSVPFFTHVTEDGLGKLSLTVANGYKAPNFGGDDVHKLDHSVPSASLNWIDLSFDLSFLSAATTFASVDLHLWLSSLSPTTLTYTKPIPLEVYDGSRKLKDFCTPDCPPRSTGTCFQCPPGTISPDIPCAKPGCDGTLVGSSTLVAKNALSFLKIRLSATYVKKFVGPTKGLMRLAVVMPRFRLGANDQITIRGSQGPSAPMLVMSASCTG</sequence>
<dbReference type="InParanoid" id="E1ZPB6"/>
<proteinExistence type="predicted"/>
<evidence type="ECO:0000313" key="2">
    <source>
        <dbReference type="EMBL" id="EFN52224.1"/>
    </source>
</evidence>
<dbReference type="GeneID" id="17351641"/>
<dbReference type="AlphaFoldDB" id="E1ZPB6"/>
<keyword evidence="3" id="KW-1185">Reference proteome</keyword>
<keyword evidence="1" id="KW-0732">Signal</keyword>
<reference evidence="2 3" key="1">
    <citation type="journal article" date="2010" name="Plant Cell">
        <title>The Chlorella variabilis NC64A genome reveals adaptation to photosymbiosis, coevolution with viruses, and cryptic sex.</title>
        <authorList>
            <person name="Blanc G."/>
            <person name="Duncan G."/>
            <person name="Agarkova I."/>
            <person name="Borodovsky M."/>
            <person name="Gurnon J."/>
            <person name="Kuo A."/>
            <person name="Lindquist E."/>
            <person name="Lucas S."/>
            <person name="Pangilinan J."/>
            <person name="Polle J."/>
            <person name="Salamov A."/>
            <person name="Terry A."/>
            <person name="Yamada T."/>
            <person name="Dunigan D.D."/>
            <person name="Grigoriev I.V."/>
            <person name="Claverie J.M."/>
            <person name="Van Etten J.L."/>
        </authorList>
    </citation>
    <scope>NUCLEOTIDE SEQUENCE [LARGE SCALE GENOMIC DNA]</scope>
    <source>
        <strain evidence="2 3">NC64A</strain>
    </source>
</reference>
<evidence type="ECO:0000313" key="3">
    <source>
        <dbReference type="Proteomes" id="UP000008141"/>
    </source>
</evidence>
<protein>
    <submittedName>
        <fullName evidence="2">Expressed protein</fullName>
    </submittedName>
</protein>
<gene>
    <name evidence="2" type="ORF">CHLNCDRAFT_58910</name>
</gene>
<dbReference type="Proteomes" id="UP000008141">
    <property type="component" value="Unassembled WGS sequence"/>
</dbReference>
<dbReference type="EMBL" id="GL433857">
    <property type="protein sequence ID" value="EFN52224.1"/>
    <property type="molecule type" value="Genomic_DNA"/>
</dbReference>
<organism evidence="3">
    <name type="scientific">Chlorella variabilis</name>
    <name type="common">Green alga</name>
    <dbReference type="NCBI Taxonomy" id="554065"/>
    <lineage>
        <taxon>Eukaryota</taxon>
        <taxon>Viridiplantae</taxon>
        <taxon>Chlorophyta</taxon>
        <taxon>core chlorophytes</taxon>
        <taxon>Trebouxiophyceae</taxon>
        <taxon>Chlorellales</taxon>
        <taxon>Chlorellaceae</taxon>
        <taxon>Chlorella clade</taxon>
        <taxon>Chlorella</taxon>
    </lineage>
</organism>
<feature type="signal peptide" evidence="1">
    <location>
        <begin position="1"/>
        <end position="23"/>
    </location>
</feature>
<dbReference type="KEGG" id="cvr:CHLNCDRAFT_58910"/>